<sequence>MKVHFLGTAAAEGFPNPFCLCKACQKARTLGGRNIRSRTSVLFDDVLKVDFPPDFFHHAIRYQMDMASVKDLLITHTHYDHFNPYDLYNRIEGFAHGIEQPLQIFGNDLAMQGLHQALPASQEHKRFAYHRVLPFKEVVTQTAKITPLLADHDQMETCLLYYIERNGKNILYGNDTGWFPEDTWEWLKGKKIDLAILDCTGGFNSDKRSRNHMCIETILEVQDVFQHENMLEENGQIIVTHFSHNSGLLHEDFVKAFQPHGIQVAYDGMIVYL</sequence>
<feature type="domain" description="Metallo-beta-lactamase" evidence="1">
    <location>
        <begin position="63"/>
        <end position="226"/>
    </location>
</feature>
<dbReference type="InterPro" id="IPR001279">
    <property type="entry name" value="Metallo-B-lactamas"/>
</dbReference>
<dbReference type="Gene3D" id="3.60.15.10">
    <property type="entry name" value="Ribonuclease Z/Hydroxyacylglutathione hydrolase-like"/>
    <property type="match status" value="1"/>
</dbReference>
<dbReference type="Proteomes" id="UP000679950">
    <property type="component" value="Unassembled WGS sequence"/>
</dbReference>
<dbReference type="RefSeq" id="WP_158320963.1">
    <property type="nucleotide sequence ID" value="NZ_BORB01000009.1"/>
</dbReference>
<gene>
    <name evidence="2" type="ORF">J8TS2_13740</name>
</gene>
<dbReference type="Pfam" id="PF12706">
    <property type="entry name" value="Lactamase_B_2"/>
    <property type="match status" value="1"/>
</dbReference>
<organism evidence="2 3">
    <name type="scientific">Lederbergia ruris</name>
    <dbReference type="NCBI Taxonomy" id="217495"/>
    <lineage>
        <taxon>Bacteria</taxon>
        <taxon>Bacillati</taxon>
        <taxon>Bacillota</taxon>
        <taxon>Bacilli</taxon>
        <taxon>Bacillales</taxon>
        <taxon>Bacillaceae</taxon>
        <taxon>Lederbergia</taxon>
    </lineage>
</organism>
<dbReference type="PANTHER" id="PTHR42663">
    <property type="entry name" value="HYDROLASE C777.06C-RELATED-RELATED"/>
    <property type="match status" value="1"/>
</dbReference>
<dbReference type="SUPFAM" id="SSF56281">
    <property type="entry name" value="Metallo-hydrolase/oxidoreductase"/>
    <property type="match status" value="1"/>
</dbReference>
<evidence type="ECO:0000259" key="1">
    <source>
        <dbReference type="Pfam" id="PF12706"/>
    </source>
</evidence>
<keyword evidence="3" id="KW-1185">Reference proteome</keyword>
<protein>
    <recommendedName>
        <fullName evidence="1">Metallo-beta-lactamase domain-containing protein</fullName>
    </recommendedName>
</protein>
<name>A0ABQ4KGH1_9BACI</name>
<reference evidence="2 3" key="1">
    <citation type="submission" date="2021-03" db="EMBL/GenBank/DDBJ databases">
        <title>Antimicrobial resistance genes in bacteria isolated from Japanese honey, and their potential for conferring macrolide and lincosamide resistance in the American foulbrood pathogen Paenibacillus larvae.</title>
        <authorList>
            <person name="Okamoto M."/>
            <person name="Kumagai M."/>
            <person name="Kanamori H."/>
            <person name="Takamatsu D."/>
        </authorList>
    </citation>
    <scope>NUCLEOTIDE SEQUENCE [LARGE SCALE GENOMIC DNA]</scope>
    <source>
        <strain evidence="2 3">J8TS2</strain>
    </source>
</reference>
<evidence type="ECO:0000313" key="2">
    <source>
        <dbReference type="EMBL" id="GIN57055.1"/>
    </source>
</evidence>
<accession>A0ABQ4KGH1</accession>
<dbReference type="EMBL" id="BORB01000009">
    <property type="protein sequence ID" value="GIN57055.1"/>
    <property type="molecule type" value="Genomic_DNA"/>
</dbReference>
<dbReference type="InterPro" id="IPR036866">
    <property type="entry name" value="RibonucZ/Hydroxyglut_hydro"/>
</dbReference>
<evidence type="ECO:0000313" key="3">
    <source>
        <dbReference type="Proteomes" id="UP000679950"/>
    </source>
</evidence>
<proteinExistence type="predicted"/>
<dbReference type="PANTHER" id="PTHR42663:SF6">
    <property type="entry name" value="HYDROLASE C777.06C-RELATED"/>
    <property type="match status" value="1"/>
</dbReference>
<comment type="caution">
    <text evidence="2">The sequence shown here is derived from an EMBL/GenBank/DDBJ whole genome shotgun (WGS) entry which is preliminary data.</text>
</comment>